<accession>D9PZF8</accession>
<dbReference type="RefSeq" id="WP_013265958.1">
    <property type="nucleotide sequence ID" value="NC_014374.1"/>
</dbReference>
<dbReference type="eggNOG" id="arCOG00828">
    <property type="taxonomic scope" value="Archaea"/>
</dbReference>
<feature type="domain" description="N-acetyltransferase" evidence="1">
    <location>
        <begin position="129"/>
        <end position="261"/>
    </location>
</feature>
<dbReference type="Gene3D" id="3.40.630.30">
    <property type="match status" value="1"/>
</dbReference>
<dbReference type="SUPFAM" id="SSF55729">
    <property type="entry name" value="Acyl-CoA N-acyltransferases (Nat)"/>
    <property type="match status" value="1"/>
</dbReference>
<dbReference type="EMBL" id="CP001742">
    <property type="protein sequence ID" value="ADL18446.1"/>
    <property type="molecule type" value="Genomic_DNA"/>
</dbReference>
<evidence type="ECO:0000313" key="2">
    <source>
        <dbReference type="EMBL" id="ADL18446.1"/>
    </source>
</evidence>
<dbReference type="GeneID" id="9498249"/>
<dbReference type="HOGENOM" id="CLU_1063955_0_0_2"/>
<dbReference type="KEGG" id="asc:ASAC_0038"/>
<evidence type="ECO:0000259" key="1">
    <source>
        <dbReference type="PROSITE" id="PS51186"/>
    </source>
</evidence>
<keyword evidence="3" id="KW-1185">Reference proteome</keyword>
<sequence>MLSEDGARLLRDTMDMPSIFLLGSLEGTQWLSSLEEVREVDGDVVGLQRSNYSEDYFIDVVCRGPCSGALGAALDYLRSYGRAWVSTSNFGVIQELVRGGARVEGLTAFHVMEVDRASFRRFEGRPDFIQFSTLDEHHIEDLRDLLSKWDESRAQWADDMIMRSTAFGAWDGERLVGVAATYAMAEGWWYLGSLFVDPEYRSRKVGISLSSVATEEALARVERVYITVEVDNITSLAINSLLNYRSRGISYLALVSLAQSP</sequence>
<protein>
    <recommendedName>
        <fullName evidence="1">N-acetyltransferase domain-containing protein</fullName>
    </recommendedName>
</protein>
<dbReference type="Pfam" id="PF00583">
    <property type="entry name" value="Acetyltransf_1"/>
    <property type="match status" value="1"/>
</dbReference>
<proteinExistence type="predicted"/>
<dbReference type="InterPro" id="IPR000182">
    <property type="entry name" value="GNAT_dom"/>
</dbReference>
<dbReference type="AlphaFoldDB" id="D9PZF8"/>
<dbReference type="OrthoDB" id="156446at2157"/>
<dbReference type="GO" id="GO:0016747">
    <property type="term" value="F:acyltransferase activity, transferring groups other than amino-acyl groups"/>
    <property type="evidence" value="ECO:0007669"/>
    <property type="project" value="InterPro"/>
</dbReference>
<dbReference type="InterPro" id="IPR016181">
    <property type="entry name" value="Acyl_CoA_acyltransferase"/>
</dbReference>
<name>D9PZF8_ACIS3</name>
<dbReference type="InParanoid" id="D9PZF8"/>
<evidence type="ECO:0000313" key="3">
    <source>
        <dbReference type="Proteomes" id="UP000000346"/>
    </source>
</evidence>
<dbReference type="STRING" id="666510.ASAC_0038"/>
<dbReference type="PROSITE" id="PS51186">
    <property type="entry name" value="GNAT"/>
    <property type="match status" value="1"/>
</dbReference>
<reference evidence="2 3" key="1">
    <citation type="journal article" date="2010" name="Appl. Environ. Microbiol.">
        <title>The genome sequence of the crenarchaeon Acidilobus saccharovorans supports a new order, Acidilobales, and suggests an important ecological role in terrestrial acidic hot springs.</title>
        <authorList>
            <person name="Mardanov A.V."/>
            <person name="Svetlitchnyi V.A."/>
            <person name="Beletsky A.V."/>
            <person name="Prokofeva M.I."/>
            <person name="Bonch-Osmolovskaya E.A."/>
            <person name="Ravin N.V."/>
            <person name="Skryabin K.G."/>
        </authorList>
    </citation>
    <scope>NUCLEOTIDE SEQUENCE [LARGE SCALE GENOMIC DNA]</scope>
    <source>
        <strain evidence="3">DSM 16705 / JCM 18335 / VKM B-2471 / 345-15</strain>
    </source>
</reference>
<dbReference type="Proteomes" id="UP000000346">
    <property type="component" value="Chromosome"/>
</dbReference>
<gene>
    <name evidence="2" type="ordered locus">ASAC_0038</name>
</gene>
<organism evidence="2 3">
    <name type="scientific">Acidilobus saccharovorans (strain DSM 16705 / JCM 18335 / VKM B-2471 / 345-15)</name>
    <dbReference type="NCBI Taxonomy" id="666510"/>
    <lineage>
        <taxon>Archaea</taxon>
        <taxon>Thermoproteota</taxon>
        <taxon>Thermoprotei</taxon>
        <taxon>Acidilobales</taxon>
        <taxon>Acidilobaceae</taxon>
        <taxon>Acidilobus</taxon>
    </lineage>
</organism>
<dbReference type="CDD" id="cd04301">
    <property type="entry name" value="NAT_SF"/>
    <property type="match status" value="1"/>
</dbReference>